<dbReference type="EMBL" id="JAUEDM010000005">
    <property type="protein sequence ID" value="KAK3316529.1"/>
    <property type="molecule type" value="Genomic_DNA"/>
</dbReference>
<evidence type="ECO:0000313" key="7">
    <source>
        <dbReference type="EMBL" id="KAK3316529.1"/>
    </source>
</evidence>
<reference evidence="7" key="1">
    <citation type="journal article" date="2023" name="Mol. Phylogenet. Evol.">
        <title>Genome-scale phylogeny and comparative genomics of the fungal order Sordariales.</title>
        <authorList>
            <person name="Hensen N."/>
            <person name="Bonometti L."/>
            <person name="Westerberg I."/>
            <person name="Brannstrom I.O."/>
            <person name="Guillou S."/>
            <person name="Cros-Aarteil S."/>
            <person name="Calhoun S."/>
            <person name="Haridas S."/>
            <person name="Kuo A."/>
            <person name="Mondo S."/>
            <person name="Pangilinan J."/>
            <person name="Riley R."/>
            <person name="LaButti K."/>
            <person name="Andreopoulos B."/>
            <person name="Lipzen A."/>
            <person name="Chen C."/>
            <person name="Yan M."/>
            <person name="Daum C."/>
            <person name="Ng V."/>
            <person name="Clum A."/>
            <person name="Steindorff A."/>
            <person name="Ohm R.A."/>
            <person name="Martin F."/>
            <person name="Silar P."/>
            <person name="Natvig D.O."/>
            <person name="Lalanne C."/>
            <person name="Gautier V."/>
            <person name="Ament-Velasquez S.L."/>
            <person name="Kruys A."/>
            <person name="Hutchinson M.I."/>
            <person name="Powell A.J."/>
            <person name="Barry K."/>
            <person name="Miller A.N."/>
            <person name="Grigoriev I.V."/>
            <person name="Debuchy R."/>
            <person name="Gladieux P."/>
            <person name="Hiltunen Thoren M."/>
            <person name="Johannesson H."/>
        </authorList>
    </citation>
    <scope>NUCLEOTIDE SEQUENCE</scope>
    <source>
        <strain evidence="7">CBS 118394</strain>
    </source>
</reference>
<sequence length="455" mass="48016">MAVRMIEARVTHATTATPIALPAFTPSPSCRDTIKAVSFITTTYSFSSGAATADYFTSTFTYLYAAGVTSIANEGFEDPSFEFAFNSNCFPSDMRTYLGGIAYYSPGVCPGQYTQASTGSGSNGARSAACCPVGFSYASRGGYYDIPYCHYTLSFSGRSTEIDGLTVTAPSGSSVGTALVTAVGIEVEWNEGEVASDGYTLAPKGLSAGAKAGIGVGVGIAAVIFGALLLYWITRRRKRRQTAVEGDQGGETAGELHAEEKKIDAELGDNSTGLPRPDVPELSADSPDERHAHAVQELETGKGALSPSRPELAGSDTQTRQNTSMAQELQDGEEGKRTPELPGETEPKLPAELATPPPDSARAATVAPSPLEHDVVGQVHTSPNSDTAEALALARVGSSGLSSSFVVSASGGDGSDSRKRLKDELDKIKEEQARLKMEQLERRERQLQEELARLE</sequence>
<evidence type="ECO:0000256" key="2">
    <source>
        <dbReference type="ARBA" id="ARBA00022692"/>
    </source>
</evidence>
<dbReference type="Proteomes" id="UP001283341">
    <property type="component" value="Unassembled WGS sequence"/>
</dbReference>
<accession>A0AAE0I1G3</accession>
<reference evidence="7" key="2">
    <citation type="submission" date="2023-06" db="EMBL/GenBank/DDBJ databases">
        <authorList>
            <consortium name="Lawrence Berkeley National Laboratory"/>
            <person name="Haridas S."/>
            <person name="Hensen N."/>
            <person name="Bonometti L."/>
            <person name="Westerberg I."/>
            <person name="Brannstrom I.O."/>
            <person name="Guillou S."/>
            <person name="Cros-Aarteil S."/>
            <person name="Calhoun S."/>
            <person name="Kuo A."/>
            <person name="Mondo S."/>
            <person name="Pangilinan J."/>
            <person name="Riley R."/>
            <person name="Labutti K."/>
            <person name="Andreopoulos B."/>
            <person name="Lipzen A."/>
            <person name="Chen C."/>
            <person name="Yanf M."/>
            <person name="Daum C."/>
            <person name="Ng V."/>
            <person name="Clum A."/>
            <person name="Steindorff A."/>
            <person name="Ohm R."/>
            <person name="Martin F."/>
            <person name="Silar P."/>
            <person name="Natvig D."/>
            <person name="Lalanne C."/>
            <person name="Gautier V."/>
            <person name="Ament-Velasquez S.L."/>
            <person name="Kruys A."/>
            <person name="Hutchinson M.I."/>
            <person name="Powell A.J."/>
            <person name="Barry K."/>
            <person name="Miller A.N."/>
            <person name="Grigoriev I.V."/>
            <person name="Debuchy R."/>
            <person name="Gladieux P."/>
            <person name="Thoren M.H."/>
            <person name="Johannesson H."/>
        </authorList>
    </citation>
    <scope>NUCLEOTIDE SEQUENCE</scope>
    <source>
        <strain evidence="7">CBS 118394</strain>
    </source>
</reference>
<keyword evidence="8" id="KW-1185">Reference proteome</keyword>
<keyword evidence="4 6" id="KW-0472">Membrane</keyword>
<feature type="transmembrane region" description="Helical" evidence="6">
    <location>
        <begin position="212"/>
        <end position="233"/>
    </location>
</feature>
<feature type="compositionally biased region" description="Polar residues" evidence="5">
    <location>
        <begin position="315"/>
        <end position="327"/>
    </location>
</feature>
<name>A0AAE0I1G3_9PEZI</name>
<comment type="subcellular location">
    <subcellularLocation>
        <location evidence="1">Membrane</location>
        <topology evidence="1">Single-pass membrane protein</topology>
    </subcellularLocation>
</comment>
<dbReference type="GO" id="GO:0071944">
    <property type="term" value="C:cell periphery"/>
    <property type="evidence" value="ECO:0007669"/>
    <property type="project" value="UniProtKB-ARBA"/>
</dbReference>
<dbReference type="PANTHER" id="PTHR15549">
    <property type="entry name" value="PAIRED IMMUNOGLOBULIN-LIKE TYPE 2 RECEPTOR"/>
    <property type="match status" value="1"/>
</dbReference>
<feature type="compositionally biased region" description="Basic and acidic residues" evidence="5">
    <location>
        <begin position="333"/>
        <end position="349"/>
    </location>
</feature>
<evidence type="ECO:0000256" key="5">
    <source>
        <dbReference type="SAM" id="MobiDB-lite"/>
    </source>
</evidence>
<keyword evidence="3 6" id="KW-1133">Transmembrane helix</keyword>
<comment type="caution">
    <text evidence="7">The sequence shown here is derived from an EMBL/GenBank/DDBJ whole genome shotgun (WGS) entry which is preliminary data.</text>
</comment>
<dbReference type="PANTHER" id="PTHR15549:SF6">
    <property type="entry name" value="MID2 DOMAIN-CONTAINING PROTEIN"/>
    <property type="match status" value="1"/>
</dbReference>
<evidence type="ECO:0000256" key="3">
    <source>
        <dbReference type="ARBA" id="ARBA00022989"/>
    </source>
</evidence>
<protein>
    <submittedName>
        <fullName evidence="7">Uncharacterized protein</fullName>
    </submittedName>
</protein>
<evidence type="ECO:0000313" key="8">
    <source>
        <dbReference type="Proteomes" id="UP001283341"/>
    </source>
</evidence>
<dbReference type="AlphaFoldDB" id="A0AAE0I1G3"/>
<feature type="region of interest" description="Disordered" evidence="5">
    <location>
        <begin position="265"/>
        <end position="388"/>
    </location>
</feature>
<feature type="region of interest" description="Disordered" evidence="5">
    <location>
        <begin position="401"/>
        <end position="425"/>
    </location>
</feature>
<evidence type="ECO:0000256" key="6">
    <source>
        <dbReference type="SAM" id="Phobius"/>
    </source>
</evidence>
<dbReference type="CDD" id="cd12087">
    <property type="entry name" value="TM_EGFR-like"/>
    <property type="match status" value="1"/>
</dbReference>
<evidence type="ECO:0000256" key="4">
    <source>
        <dbReference type="ARBA" id="ARBA00023136"/>
    </source>
</evidence>
<organism evidence="7 8">
    <name type="scientific">Apodospora peruviana</name>
    <dbReference type="NCBI Taxonomy" id="516989"/>
    <lineage>
        <taxon>Eukaryota</taxon>
        <taxon>Fungi</taxon>
        <taxon>Dikarya</taxon>
        <taxon>Ascomycota</taxon>
        <taxon>Pezizomycotina</taxon>
        <taxon>Sordariomycetes</taxon>
        <taxon>Sordariomycetidae</taxon>
        <taxon>Sordariales</taxon>
        <taxon>Lasiosphaeriaceae</taxon>
        <taxon>Apodospora</taxon>
    </lineage>
</organism>
<feature type="compositionally biased region" description="Basic and acidic residues" evidence="5">
    <location>
        <begin position="415"/>
        <end position="425"/>
    </location>
</feature>
<keyword evidence="2 6" id="KW-0812">Transmembrane</keyword>
<gene>
    <name evidence="7" type="ORF">B0H66DRAFT_297221</name>
</gene>
<dbReference type="CDD" id="cd14686">
    <property type="entry name" value="bZIP"/>
    <property type="match status" value="1"/>
</dbReference>
<proteinExistence type="predicted"/>
<dbReference type="GO" id="GO:0016020">
    <property type="term" value="C:membrane"/>
    <property type="evidence" value="ECO:0007669"/>
    <property type="project" value="UniProtKB-SubCell"/>
</dbReference>
<dbReference type="InterPro" id="IPR051694">
    <property type="entry name" value="Immunoregulatory_rcpt-like"/>
</dbReference>
<feature type="compositionally biased region" description="Low complexity" evidence="5">
    <location>
        <begin position="401"/>
        <end position="410"/>
    </location>
</feature>
<evidence type="ECO:0000256" key="1">
    <source>
        <dbReference type="ARBA" id="ARBA00004167"/>
    </source>
</evidence>
<feature type="compositionally biased region" description="Basic and acidic residues" evidence="5">
    <location>
        <begin position="287"/>
        <end position="300"/>
    </location>
</feature>